<dbReference type="InterPro" id="IPR036691">
    <property type="entry name" value="Endo/exonu/phosph_ase_sf"/>
</dbReference>
<dbReference type="InterPro" id="IPR052343">
    <property type="entry name" value="Retrotransposon-Effector_Assoc"/>
</dbReference>
<protein>
    <submittedName>
        <fullName evidence="3">Putative ribonuclease H protein</fullName>
    </submittedName>
</protein>
<dbReference type="PANTHER" id="PTHR46890">
    <property type="entry name" value="NON-LTR RETROLELEMENT REVERSE TRANSCRIPTASE-LIKE PROTEIN-RELATED"/>
    <property type="match status" value="1"/>
</dbReference>
<dbReference type="SUPFAM" id="SSF56219">
    <property type="entry name" value="DNase I-like"/>
    <property type="match status" value="1"/>
</dbReference>
<evidence type="ECO:0000256" key="1">
    <source>
        <dbReference type="SAM" id="MobiDB-lite"/>
    </source>
</evidence>
<dbReference type="InterPro" id="IPR000477">
    <property type="entry name" value="RT_dom"/>
</dbReference>
<evidence type="ECO:0000259" key="2">
    <source>
        <dbReference type="Pfam" id="PF00078"/>
    </source>
</evidence>
<evidence type="ECO:0000313" key="3">
    <source>
        <dbReference type="EMBL" id="RVW17011.1"/>
    </source>
</evidence>
<evidence type="ECO:0000313" key="4">
    <source>
        <dbReference type="Proteomes" id="UP000288805"/>
    </source>
</evidence>
<dbReference type="SUPFAM" id="SSF56672">
    <property type="entry name" value="DNA/RNA polymerases"/>
    <property type="match status" value="1"/>
</dbReference>
<dbReference type="AlphaFoldDB" id="A0A438C1A5"/>
<feature type="domain" description="Reverse transcriptase" evidence="2">
    <location>
        <begin position="707"/>
        <end position="895"/>
    </location>
</feature>
<sequence length="1191" mass="134333">MGGSYATMVRKPLTGNSNVTTVKVEKRGIRRINKEIETLCCGELERWVRGEDDIEKWGEILGKVVGPQSNLGLDKLNKRKALLEFENLDESRRVVSSGSCTWEGTPVRGGRKLRCVPMWECWPVLRRKCRDEVDRHSREVRGEEDSWRGAACDEGLGEWEARDTAPARRMDGCAGGRVGSGRVEISPDLSPTTRTWKKEVAASDVGPDAGPLYGREDVGCYTKGPALPIAQLSNKGLFCSKACTQQPDQGGKIRKGPKSSAVQEVTGLILKCSAPSYPPEAETFVARENEDTRKLQGVVRLTETDRALEEESMRYGMGSGSWGKREMGNSYLNSFLFYRTLGGGGVFDHSGDLDEEGRPDNSMWLTVYKACNERIKECKELGVIKCNSDKGRHCEKYRLGRFLGWKAVNAEGASGGVYGPFSKVEMDALWEEFGPIRGLWEDSWCIGGDFNITLFSRERSSQRRISSAMRKFAETVNDLGLAAPSGFRSFPNYASGGGIRRGPTPFRFENMWLKDEGFKELVRSWWQGIDVRGSASYNFATGGILDREENERILTMEESELKKEAKENYKKWAIMEETHWRQLSREIWLKEGDRNTGFFHRMASAHRRHNCMERIKINGEWLLEEQEIREGIANAFKELLSEDTGWKADIGSLQLDQINQEEAEILERPFTEDEIHGALMEMNGDKAPGPNGFTLAFSKAKCGVEDLGDFRPISLLGGLYKLLAKVLANRLKIVVGKVVSNSQNAFVRGRQILDASLIANEVMQKMGFGSKWVGWVWSCLSSAKFSVMVNGVPAGFFPGSKGLRQGDPLSPYLFVMGMEVLDVLIRRAVEGSFLSGCNIRGGSEPPLNISHLFFVDDTIIFYEAKKDHLTHLSWILFWFEATSGLRINLAKSEIIPVGEVVEMEELAVELGCRVGSLLSQYLGLPLGVLNRAPYMWDGVEERDAQDGARRLKKVQRDFLWGGGNMEGKTHLVNWEVVCTDKAKGGLGIRKLALLNKALLGKWIWRYACDKDNLWKQVIKVKYGQEDFGWRPKKAIGAVGVGVWKEIWKESEWCWNNMIFKVGKGNTIRFWTDVWCSETALSHCFPHLFGMTVQRNTTVKEMWDQNLGQGNWNLNFLRGFNDWELGLIGDFLQILRGHKPSSEEDSVLWRKERSGQFRVKEAYNLLARSDDTGFPSRSIWVTRVPTKVCFFA</sequence>
<dbReference type="Proteomes" id="UP000288805">
    <property type="component" value="Unassembled WGS sequence"/>
</dbReference>
<dbReference type="CDD" id="cd01650">
    <property type="entry name" value="RT_nLTR_like"/>
    <property type="match status" value="1"/>
</dbReference>
<proteinExistence type="predicted"/>
<gene>
    <name evidence="3" type="primary">VvCHDh000004_575</name>
    <name evidence="3" type="ORF">CK203_070629</name>
</gene>
<organism evidence="3 4">
    <name type="scientific">Vitis vinifera</name>
    <name type="common">Grape</name>
    <dbReference type="NCBI Taxonomy" id="29760"/>
    <lineage>
        <taxon>Eukaryota</taxon>
        <taxon>Viridiplantae</taxon>
        <taxon>Streptophyta</taxon>
        <taxon>Embryophyta</taxon>
        <taxon>Tracheophyta</taxon>
        <taxon>Spermatophyta</taxon>
        <taxon>Magnoliopsida</taxon>
        <taxon>eudicotyledons</taxon>
        <taxon>Gunneridae</taxon>
        <taxon>Pentapetalae</taxon>
        <taxon>rosids</taxon>
        <taxon>Vitales</taxon>
        <taxon>Vitaceae</taxon>
        <taxon>Viteae</taxon>
        <taxon>Vitis</taxon>
    </lineage>
</organism>
<dbReference type="Pfam" id="PF00078">
    <property type="entry name" value="RVT_1"/>
    <property type="match status" value="1"/>
</dbReference>
<accession>A0A438C1A5</accession>
<feature type="region of interest" description="Disordered" evidence="1">
    <location>
        <begin position="182"/>
        <end position="201"/>
    </location>
</feature>
<reference evidence="3 4" key="1">
    <citation type="journal article" date="2018" name="PLoS Genet.">
        <title>Population sequencing reveals clonal diversity and ancestral inbreeding in the grapevine cultivar Chardonnay.</title>
        <authorList>
            <person name="Roach M.J."/>
            <person name="Johnson D.L."/>
            <person name="Bohlmann J."/>
            <person name="van Vuuren H.J."/>
            <person name="Jones S.J."/>
            <person name="Pretorius I.S."/>
            <person name="Schmidt S.A."/>
            <person name="Borneman A.R."/>
        </authorList>
    </citation>
    <scope>NUCLEOTIDE SEQUENCE [LARGE SCALE GENOMIC DNA]</scope>
    <source>
        <strain evidence="4">cv. Chardonnay</strain>
        <tissue evidence="3">Leaf</tissue>
    </source>
</reference>
<dbReference type="InterPro" id="IPR043502">
    <property type="entry name" value="DNA/RNA_pol_sf"/>
</dbReference>
<comment type="caution">
    <text evidence="3">The sequence shown here is derived from an EMBL/GenBank/DDBJ whole genome shotgun (WGS) entry which is preliminary data.</text>
</comment>
<dbReference type="EMBL" id="QGNW01002582">
    <property type="protein sequence ID" value="RVW17011.1"/>
    <property type="molecule type" value="Genomic_DNA"/>
</dbReference>
<dbReference type="PANTHER" id="PTHR46890:SF50">
    <property type="entry name" value="RNA-DIRECTED DNA POLYMERASE, EUKARYOTA, REVERSE TRANSCRIPTASE ZINC-BINDING DOMAIN PROTEIN-RELATED"/>
    <property type="match status" value="1"/>
</dbReference>
<name>A0A438C1A5_VITVI</name>